<dbReference type="OrthoDB" id="616263at2759"/>
<reference evidence="2 3" key="1">
    <citation type="journal article" date="2019" name="Commun. Biol.">
        <title>The bagworm genome reveals a unique fibroin gene that provides high tensile strength.</title>
        <authorList>
            <person name="Kono N."/>
            <person name="Nakamura H."/>
            <person name="Ohtoshi R."/>
            <person name="Tomita M."/>
            <person name="Numata K."/>
            <person name="Arakawa K."/>
        </authorList>
    </citation>
    <scope>NUCLEOTIDE SEQUENCE [LARGE SCALE GENOMIC DNA]</scope>
</reference>
<organism evidence="2 3">
    <name type="scientific">Eumeta variegata</name>
    <name type="common">Bagworm moth</name>
    <name type="synonym">Eumeta japonica</name>
    <dbReference type="NCBI Taxonomy" id="151549"/>
    <lineage>
        <taxon>Eukaryota</taxon>
        <taxon>Metazoa</taxon>
        <taxon>Ecdysozoa</taxon>
        <taxon>Arthropoda</taxon>
        <taxon>Hexapoda</taxon>
        <taxon>Insecta</taxon>
        <taxon>Pterygota</taxon>
        <taxon>Neoptera</taxon>
        <taxon>Endopterygota</taxon>
        <taxon>Lepidoptera</taxon>
        <taxon>Glossata</taxon>
        <taxon>Ditrysia</taxon>
        <taxon>Tineoidea</taxon>
        <taxon>Psychidae</taxon>
        <taxon>Oiketicinae</taxon>
        <taxon>Eumeta</taxon>
    </lineage>
</organism>
<dbReference type="AlphaFoldDB" id="A0A4C1WRN7"/>
<protein>
    <submittedName>
        <fullName evidence="2">Uncharacterized protein</fullName>
    </submittedName>
</protein>
<sequence length="142" mass="16034">MVGQLGGGAQHHNPSGMFGDHARRPREKIEPLWFGEHLPRAKEGFTSRQIVRPSPIYVTYNFQGAAILPCPPPWYVKDETRSGRPVTDKRYPISKEVEQDQHISSYNIAEELGIDNKSVSIRLKKTGYTKNRGSDTSSLKEI</sequence>
<proteinExistence type="predicted"/>
<accession>A0A4C1WRN7</accession>
<evidence type="ECO:0000313" key="3">
    <source>
        <dbReference type="Proteomes" id="UP000299102"/>
    </source>
</evidence>
<feature type="region of interest" description="Disordered" evidence="1">
    <location>
        <begin position="1"/>
        <end position="22"/>
    </location>
</feature>
<dbReference type="EMBL" id="BGZK01000627">
    <property type="protein sequence ID" value="GBP53510.1"/>
    <property type="molecule type" value="Genomic_DNA"/>
</dbReference>
<evidence type="ECO:0000256" key="1">
    <source>
        <dbReference type="SAM" id="MobiDB-lite"/>
    </source>
</evidence>
<name>A0A4C1WRN7_EUMVA</name>
<keyword evidence="3" id="KW-1185">Reference proteome</keyword>
<gene>
    <name evidence="2" type="ORF">EVAR_45383_1</name>
</gene>
<dbReference type="Proteomes" id="UP000299102">
    <property type="component" value="Unassembled WGS sequence"/>
</dbReference>
<comment type="caution">
    <text evidence="2">The sequence shown here is derived from an EMBL/GenBank/DDBJ whole genome shotgun (WGS) entry which is preliminary data.</text>
</comment>
<evidence type="ECO:0000313" key="2">
    <source>
        <dbReference type="EMBL" id="GBP53510.1"/>
    </source>
</evidence>